<keyword evidence="5" id="KW-1185">Reference proteome</keyword>
<evidence type="ECO:0000313" key="4">
    <source>
        <dbReference type="EMBL" id="KAG0150107.1"/>
    </source>
</evidence>
<dbReference type="AlphaFoldDB" id="A0A9P6NTJ1"/>
<dbReference type="Proteomes" id="UP000886653">
    <property type="component" value="Unassembled WGS sequence"/>
</dbReference>
<organism evidence="4 5">
    <name type="scientific">Cronartium quercuum f. sp. fusiforme G11</name>
    <dbReference type="NCBI Taxonomy" id="708437"/>
    <lineage>
        <taxon>Eukaryota</taxon>
        <taxon>Fungi</taxon>
        <taxon>Dikarya</taxon>
        <taxon>Basidiomycota</taxon>
        <taxon>Pucciniomycotina</taxon>
        <taxon>Pucciniomycetes</taxon>
        <taxon>Pucciniales</taxon>
        <taxon>Coleosporiaceae</taxon>
        <taxon>Cronartium</taxon>
    </lineage>
</organism>
<proteinExistence type="predicted"/>
<name>A0A9P6NTJ1_9BASI</name>
<feature type="compositionally biased region" description="Polar residues" evidence="2">
    <location>
        <begin position="91"/>
        <end position="109"/>
    </location>
</feature>
<comment type="caution">
    <text evidence="4">The sequence shown here is derived from an EMBL/GenBank/DDBJ whole genome shotgun (WGS) entry which is preliminary data.</text>
</comment>
<feature type="region of interest" description="Disordered" evidence="2">
    <location>
        <begin position="216"/>
        <end position="267"/>
    </location>
</feature>
<evidence type="ECO:0000256" key="1">
    <source>
        <dbReference type="SAM" id="Coils"/>
    </source>
</evidence>
<evidence type="ECO:0000256" key="3">
    <source>
        <dbReference type="SAM" id="SignalP"/>
    </source>
</evidence>
<feature type="coiled-coil region" evidence="1">
    <location>
        <begin position="177"/>
        <end position="207"/>
    </location>
</feature>
<protein>
    <submittedName>
        <fullName evidence="4">Uncharacterized protein</fullName>
    </submittedName>
</protein>
<accession>A0A9P6NTJ1</accession>
<dbReference type="EMBL" id="MU167222">
    <property type="protein sequence ID" value="KAG0150107.1"/>
    <property type="molecule type" value="Genomic_DNA"/>
</dbReference>
<feature type="chain" id="PRO_5040219712" evidence="3">
    <location>
        <begin position="20"/>
        <end position="311"/>
    </location>
</feature>
<feature type="signal peptide" evidence="3">
    <location>
        <begin position="1"/>
        <end position="19"/>
    </location>
</feature>
<reference evidence="4" key="1">
    <citation type="submission" date="2013-11" db="EMBL/GenBank/DDBJ databases">
        <title>Genome sequence of the fusiform rust pathogen reveals effectors for host alternation and coevolution with pine.</title>
        <authorList>
            <consortium name="DOE Joint Genome Institute"/>
            <person name="Smith K."/>
            <person name="Pendleton A."/>
            <person name="Kubisiak T."/>
            <person name="Anderson C."/>
            <person name="Salamov A."/>
            <person name="Aerts A."/>
            <person name="Riley R."/>
            <person name="Clum A."/>
            <person name="Lindquist E."/>
            <person name="Ence D."/>
            <person name="Campbell M."/>
            <person name="Kronenberg Z."/>
            <person name="Feau N."/>
            <person name="Dhillon B."/>
            <person name="Hamelin R."/>
            <person name="Burleigh J."/>
            <person name="Smith J."/>
            <person name="Yandell M."/>
            <person name="Nelson C."/>
            <person name="Grigoriev I."/>
            <person name="Davis J."/>
        </authorList>
    </citation>
    <scope>NUCLEOTIDE SEQUENCE</scope>
    <source>
        <strain evidence="4">G11</strain>
    </source>
</reference>
<evidence type="ECO:0000313" key="5">
    <source>
        <dbReference type="Proteomes" id="UP000886653"/>
    </source>
</evidence>
<feature type="region of interest" description="Disordered" evidence="2">
    <location>
        <begin position="77"/>
        <end position="110"/>
    </location>
</feature>
<keyword evidence="1" id="KW-0175">Coiled coil</keyword>
<gene>
    <name evidence="4" type="ORF">CROQUDRAFT_247126</name>
</gene>
<keyword evidence="3" id="KW-0732">Signal</keyword>
<feature type="compositionally biased region" description="Basic and acidic residues" evidence="2">
    <location>
        <begin position="216"/>
        <end position="259"/>
    </location>
</feature>
<sequence length="311" mass="34434">MKGITLLLAFFNLNFYAFGSPVPMLTSVRVFGGADEAFKAANGARTTELIPEAAKGADQVQGLKSLRKGEDIASIKVQKSSGKLGEDGMQTPKSGSNKNGGPTKISSDPETILKEAEKKVNEALKEVSDKALKDVNARYRMGYGKTTYIRRVTRVAQLKEEGIPATKAMKTATRELIEEEAKTNSEVRELLEALEKAEAEQLKAKEYLNSRMPLKKAEAEQLKANEHPNSRMPPKKAEAEQQEANEHLNSRMPPKKAEAEQQGANKHLNSQRPIAIYAKPKLWQVAKQLYLMGTGNFWVQLLKNLVLKSIK</sequence>
<evidence type="ECO:0000256" key="2">
    <source>
        <dbReference type="SAM" id="MobiDB-lite"/>
    </source>
</evidence>